<dbReference type="InterPro" id="IPR043130">
    <property type="entry name" value="CDP-OH_PTrfase_TM_dom"/>
</dbReference>
<dbReference type="GO" id="GO:0046474">
    <property type="term" value="P:glycerophospholipid biosynthetic process"/>
    <property type="evidence" value="ECO:0007669"/>
    <property type="project" value="TreeGrafter"/>
</dbReference>
<evidence type="ECO:0000256" key="10">
    <source>
        <dbReference type="ARBA" id="ARBA00022989"/>
    </source>
</evidence>
<feature type="transmembrane region" description="Helical" evidence="18">
    <location>
        <begin position="72"/>
        <end position="99"/>
    </location>
</feature>
<dbReference type="OrthoDB" id="9796672at2"/>
<accession>A0A3M0CSS6</accession>
<dbReference type="Pfam" id="PF01066">
    <property type="entry name" value="CDP-OH_P_transf"/>
    <property type="match status" value="1"/>
</dbReference>
<evidence type="ECO:0000256" key="11">
    <source>
        <dbReference type="ARBA" id="ARBA00023098"/>
    </source>
</evidence>
<evidence type="ECO:0000313" key="20">
    <source>
        <dbReference type="Proteomes" id="UP000271227"/>
    </source>
</evidence>
<dbReference type="Proteomes" id="UP000271227">
    <property type="component" value="Unassembled WGS sequence"/>
</dbReference>
<evidence type="ECO:0000256" key="16">
    <source>
        <dbReference type="NCBIfam" id="TIGR00560"/>
    </source>
</evidence>
<gene>
    <name evidence="19" type="ORF">BXY39_0496</name>
</gene>
<dbReference type="InterPro" id="IPR048254">
    <property type="entry name" value="CDP_ALCOHOL_P_TRANSF_CS"/>
</dbReference>
<dbReference type="InterPro" id="IPR050324">
    <property type="entry name" value="CDP-alcohol_PTase-I"/>
</dbReference>
<comment type="similarity">
    <text evidence="4 17">Belongs to the CDP-alcohol phosphatidyltransferase class-I family.</text>
</comment>
<evidence type="ECO:0000256" key="12">
    <source>
        <dbReference type="ARBA" id="ARBA00023136"/>
    </source>
</evidence>
<keyword evidence="12 18" id="KW-0472">Membrane</keyword>
<evidence type="ECO:0000256" key="8">
    <source>
        <dbReference type="ARBA" id="ARBA00022679"/>
    </source>
</evidence>
<proteinExistence type="inferred from homology"/>
<feature type="transmembrane region" description="Helical" evidence="18">
    <location>
        <begin position="6"/>
        <end position="25"/>
    </location>
</feature>
<evidence type="ECO:0000256" key="13">
    <source>
        <dbReference type="ARBA" id="ARBA00023209"/>
    </source>
</evidence>
<comment type="pathway">
    <text evidence="3">Lipid metabolism.</text>
</comment>
<name>A0A3M0CSS6_9PROT</name>
<comment type="subcellular location">
    <subcellularLocation>
        <location evidence="1">Membrane</location>
        <topology evidence="1">Multi-pass membrane protein</topology>
    </subcellularLocation>
</comment>
<dbReference type="PANTHER" id="PTHR14269:SF62">
    <property type="entry name" value="CDP-DIACYLGLYCEROL--GLYCEROL-3-PHOSPHATE 3-PHOSPHATIDYLTRANSFERASE 1, CHLOROPLASTIC"/>
    <property type="match status" value="1"/>
</dbReference>
<keyword evidence="20" id="KW-1185">Reference proteome</keyword>
<dbReference type="GO" id="GO:0016020">
    <property type="term" value="C:membrane"/>
    <property type="evidence" value="ECO:0007669"/>
    <property type="project" value="UniProtKB-SubCell"/>
</dbReference>
<evidence type="ECO:0000256" key="17">
    <source>
        <dbReference type="RuleBase" id="RU003750"/>
    </source>
</evidence>
<evidence type="ECO:0000256" key="2">
    <source>
        <dbReference type="ARBA" id="ARBA00005042"/>
    </source>
</evidence>
<feature type="transmembrane region" description="Helical" evidence="18">
    <location>
        <begin position="133"/>
        <end position="152"/>
    </location>
</feature>
<evidence type="ECO:0000313" key="19">
    <source>
        <dbReference type="EMBL" id="RMB12007.1"/>
    </source>
</evidence>
<dbReference type="GO" id="GO:0008444">
    <property type="term" value="F:CDP-diacylglycerol-glycerol-3-phosphate 3-phosphatidyltransferase activity"/>
    <property type="evidence" value="ECO:0007669"/>
    <property type="project" value="UniProtKB-UniRule"/>
</dbReference>
<evidence type="ECO:0000256" key="3">
    <source>
        <dbReference type="ARBA" id="ARBA00005189"/>
    </source>
</evidence>
<organism evidence="19 20">
    <name type="scientific">Eilatimonas milleporae</name>
    <dbReference type="NCBI Taxonomy" id="911205"/>
    <lineage>
        <taxon>Bacteria</taxon>
        <taxon>Pseudomonadati</taxon>
        <taxon>Pseudomonadota</taxon>
        <taxon>Alphaproteobacteria</taxon>
        <taxon>Kordiimonadales</taxon>
        <taxon>Kordiimonadaceae</taxon>
        <taxon>Eilatimonas</taxon>
    </lineage>
</organism>
<reference evidence="19 20" key="1">
    <citation type="submission" date="2018-10" db="EMBL/GenBank/DDBJ databases">
        <title>Genomic Encyclopedia of Archaeal and Bacterial Type Strains, Phase II (KMG-II): from individual species to whole genera.</title>
        <authorList>
            <person name="Goeker M."/>
        </authorList>
    </citation>
    <scope>NUCLEOTIDE SEQUENCE [LARGE SCALE GENOMIC DNA]</scope>
    <source>
        <strain evidence="19 20">DSM 25217</strain>
    </source>
</reference>
<feature type="transmembrane region" description="Helical" evidence="18">
    <location>
        <begin position="158"/>
        <end position="175"/>
    </location>
</feature>
<dbReference type="RefSeq" id="WP_121937226.1">
    <property type="nucleotide sequence ID" value="NZ_REFR01000009.1"/>
</dbReference>
<dbReference type="InterPro" id="IPR004570">
    <property type="entry name" value="Phosphatidylglycerol_P_synth"/>
</dbReference>
<keyword evidence="8 17" id="KW-0808">Transferase</keyword>
<evidence type="ECO:0000256" key="6">
    <source>
        <dbReference type="ARBA" id="ARBA00014944"/>
    </source>
</evidence>
<keyword evidence="7" id="KW-0444">Lipid biosynthesis</keyword>
<keyword evidence="13" id="KW-0594">Phospholipid biosynthesis</keyword>
<sequence length="183" mass="19537">MWTLPNILTLSRIVVIPLLVGTFYIQQPLGSHIAFALFTLAGITDFFDGYLARATGSVSKIGQFLDPIADKLMVGAIIVMVVGTGWVNGVHVVAAVIIMCRELLVSGLREFLAGIQVGVPVSWLAKWKTTVQMVALASLVWAEGGAALGLPALDVGLAGLWIAAVLTLYTGYDYLRVGLKHMV</sequence>
<keyword evidence="10 18" id="KW-1133">Transmembrane helix</keyword>
<dbReference type="EC" id="2.7.8.5" evidence="5 16"/>
<evidence type="ECO:0000256" key="7">
    <source>
        <dbReference type="ARBA" id="ARBA00022516"/>
    </source>
</evidence>
<evidence type="ECO:0000256" key="4">
    <source>
        <dbReference type="ARBA" id="ARBA00010441"/>
    </source>
</evidence>
<comment type="caution">
    <text evidence="19">The sequence shown here is derived from an EMBL/GenBank/DDBJ whole genome shotgun (WGS) entry which is preliminary data.</text>
</comment>
<comment type="pathway">
    <text evidence="2">Phospholipid metabolism; phosphatidylglycerol biosynthesis; phosphatidylglycerol from CDP-diacylglycerol: step 1/2.</text>
</comment>
<keyword evidence="9 18" id="KW-0812">Transmembrane</keyword>
<dbReference type="NCBIfam" id="TIGR00560">
    <property type="entry name" value="pgsA"/>
    <property type="match status" value="1"/>
</dbReference>
<dbReference type="EMBL" id="REFR01000009">
    <property type="protein sequence ID" value="RMB12007.1"/>
    <property type="molecule type" value="Genomic_DNA"/>
</dbReference>
<evidence type="ECO:0000256" key="14">
    <source>
        <dbReference type="ARBA" id="ARBA00023264"/>
    </source>
</evidence>
<dbReference type="Gene3D" id="1.20.120.1760">
    <property type="match status" value="1"/>
</dbReference>
<dbReference type="InParanoid" id="A0A3M0CSS6"/>
<evidence type="ECO:0000256" key="15">
    <source>
        <dbReference type="ARBA" id="ARBA00048586"/>
    </source>
</evidence>
<protein>
    <recommendedName>
        <fullName evidence="6 16">CDP-diacylglycerol--glycerol-3-phosphate 3-phosphatidyltransferase</fullName>
        <ecNumber evidence="5 16">2.7.8.5</ecNumber>
    </recommendedName>
</protein>
<dbReference type="PROSITE" id="PS00379">
    <property type="entry name" value="CDP_ALCOHOL_P_TRANSF"/>
    <property type="match status" value="1"/>
</dbReference>
<evidence type="ECO:0000256" key="9">
    <source>
        <dbReference type="ARBA" id="ARBA00022692"/>
    </source>
</evidence>
<dbReference type="PANTHER" id="PTHR14269">
    <property type="entry name" value="CDP-DIACYLGLYCEROL--GLYCEROL-3-PHOSPHATE 3-PHOSPHATIDYLTRANSFERASE-RELATED"/>
    <property type="match status" value="1"/>
</dbReference>
<dbReference type="FunCoup" id="A0A3M0CSS6">
    <property type="interactions" value="472"/>
</dbReference>
<dbReference type="InterPro" id="IPR000462">
    <property type="entry name" value="CDP-OH_P_trans"/>
</dbReference>
<comment type="catalytic activity">
    <reaction evidence="15">
        <text>a CDP-1,2-diacyl-sn-glycerol + sn-glycerol 3-phosphate = a 1,2-diacyl-sn-glycero-3-phospho-(1'-sn-glycero-3'-phosphate) + CMP + H(+)</text>
        <dbReference type="Rhea" id="RHEA:12593"/>
        <dbReference type="ChEBI" id="CHEBI:15378"/>
        <dbReference type="ChEBI" id="CHEBI:57597"/>
        <dbReference type="ChEBI" id="CHEBI:58332"/>
        <dbReference type="ChEBI" id="CHEBI:60110"/>
        <dbReference type="ChEBI" id="CHEBI:60377"/>
        <dbReference type="EC" id="2.7.8.5"/>
    </reaction>
</comment>
<evidence type="ECO:0000256" key="18">
    <source>
        <dbReference type="SAM" id="Phobius"/>
    </source>
</evidence>
<evidence type="ECO:0000256" key="1">
    <source>
        <dbReference type="ARBA" id="ARBA00004141"/>
    </source>
</evidence>
<keyword evidence="14" id="KW-1208">Phospholipid metabolism</keyword>
<keyword evidence="11" id="KW-0443">Lipid metabolism</keyword>
<dbReference type="PIRSF" id="PIRSF000847">
    <property type="entry name" value="Phos_ph_gly_syn"/>
    <property type="match status" value="1"/>
</dbReference>
<dbReference type="AlphaFoldDB" id="A0A3M0CSS6"/>
<evidence type="ECO:0000256" key="5">
    <source>
        <dbReference type="ARBA" id="ARBA00013170"/>
    </source>
</evidence>